<name>A0A1H8YNU5_9PSEU</name>
<organism evidence="1 2">
    <name type="scientific">Amycolatopsis saalfeldensis</name>
    <dbReference type="NCBI Taxonomy" id="394193"/>
    <lineage>
        <taxon>Bacteria</taxon>
        <taxon>Bacillati</taxon>
        <taxon>Actinomycetota</taxon>
        <taxon>Actinomycetes</taxon>
        <taxon>Pseudonocardiales</taxon>
        <taxon>Pseudonocardiaceae</taxon>
        <taxon>Amycolatopsis</taxon>
    </lineage>
</organism>
<dbReference type="EMBL" id="FOEF01000029">
    <property type="protein sequence ID" value="SEP53671.1"/>
    <property type="molecule type" value="Genomic_DNA"/>
</dbReference>
<evidence type="ECO:0000313" key="1">
    <source>
        <dbReference type="EMBL" id="SEP53671.1"/>
    </source>
</evidence>
<evidence type="ECO:0000313" key="2">
    <source>
        <dbReference type="Proteomes" id="UP000198582"/>
    </source>
</evidence>
<dbReference type="STRING" id="394193.SAMN04489732_129117"/>
<sequence>MKPMAIADELAPRHRRICESNLIKLVAFVVTDINLRLGDAEIITRLMQQCEAVVAGLQQHEIAEVVRDIRAVHRKP</sequence>
<dbReference type="Proteomes" id="UP000198582">
    <property type="component" value="Unassembled WGS sequence"/>
</dbReference>
<gene>
    <name evidence="1" type="ORF">SAMN04489732_129117</name>
</gene>
<dbReference type="AlphaFoldDB" id="A0A1H8YNU5"/>
<keyword evidence="2" id="KW-1185">Reference proteome</keyword>
<reference evidence="1 2" key="1">
    <citation type="submission" date="2016-10" db="EMBL/GenBank/DDBJ databases">
        <authorList>
            <person name="de Groot N.N."/>
        </authorList>
    </citation>
    <scope>NUCLEOTIDE SEQUENCE [LARGE SCALE GENOMIC DNA]</scope>
    <source>
        <strain evidence="1 2">DSM 44993</strain>
    </source>
</reference>
<accession>A0A1H8YNU5</accession>
<protein>
    <submittedName>
        <fullName evidence="1">Uncharacterized protein</fullName>
    </submittedName>
</protein>
<proteinExistence type="predicted"/>